<feature type="transmembrane region" description="Helical" evidence="3">
    <location>
        <begin position="599"/>
        <end position="620"/>
    </location>
</feature>
<dbReference type="EMBL" id="JACTNZ010000002">
    <property type="protein sequence ID" value="KAG5559979.1"/>
    <property type="molecule type" value="Genomic_DNA"/>
</dbReference>
<feature type="domain" description="MSP" evidence="4">
    <location>
        <begin position="343"/>
        <end position="488"/>
    </location>
</feature>
<proteinExistence type="inferred from homology"/>
<dbReference type="Gene3D" id="2.60.40.10">
    <property type="entry name" value="Immunoglobulins"/>
    <property type="match status" value="2"/>
</dbReference>
<dbReference type="Pfam" id="PF00635">
    <property type="entry name" value="Motile_Sperm"/>
    <property type="match status" value="2"/>
</dbReference>
<dbReference type="GO" id="GO:0090158">
    <property type="term" value="P:endoplasmic reticulum membrane organization"/>
    <property type="evidence" value="ECO:0007669"/>
    <property type="project" value="TreeGrafter"/>
</dbReference>
<dbReference type="GO" id="GO:0005789">
    <property type="term" value="C:endoplasmic reticulum membrane"/>
    <property type="evidence" value="ECO:0007669"/>
    <property type="project" value="InterPro"/>
</dbReference>
<keyword evidence="3" id="KW-0472">Membrane</keyword>
<dbReference type="PANTHER" id="PTHR10809">
    <property type="entry name" value="VESICLE-ASSOCIATED MEMBRANE PROTEIN-ASSOCIATED PROTEIN"/>
    <property type="match status" value="1"/>
</dbReference>
<name>A0AAV6L6A3_9ERIC</name>
<comment type="similarity">
    <text evidence="1">Belongs to the VAMP-associated protein (VAP) (TC 9.B.17) family.</text>
</comment>
<dbReference type="InterPro" id="IPR000535">
    <property type="entry name" value="MSP_dom"/>
</dbReference>
<dbReference type="SUPFAM" id="SSF49354">
    <property type="entry name" value="PapD-like"/>
    <property type="match status" value="2"/>
</dbReference>
<dbReference type="PANTHER" id="PTHR10809:SF148">
    <property type="entry name" value="OS01G0936800 PROTEIN"/>
    <property type="match status" value="1"/>
</dbReference>
<dbReference type="AlphaFoldDB" id="A0AAV6L6A3"/>
<dbReference type="InterPro" id="IPR008962">
    <property type="entry name" value="PapD-like_sf"/>
</dbReference>
<evidence type="ECO:0000313" key="5">
    <source>
        <dbReference type="EMBL" id="KAG5559979.1"/>
    </source>
</evidence>
<accession>A0AAV6L6A3</accession>
<feature type="coiled-coil region" evidence="2">
    <location>
        <begin position="210"/>
        <end position="258"/>
    </location>
</feature>
<protein>
    <recommendedName>
        <fullName evidence="4">MSP domain-containing protein</fullName>
    </recommendedName>
</protein>
<comment type="caution">
    <text evidence="5">The sequence shown here is derived from an EMBL/GenBank/DDBJ whole genome shotgun (WGS) entry which is preliminary data.</text>
</comment>
<sequence length="622" mass="69751">MIGLFSRERGTMTTLLDIQPREIKFTFESKKQSSCAIQLINTSDHYVAFKVKTTSPKKYCVRPNTGVVKPKSKCDFTVTMQAQRSAPSDLQCRDKFLVQSTVVPFGTNEDDITSGMFAKDNGKHIEDSKLRVVLISPPQSPVLQQSNGVMKQELPYETSGQMDKLWTGVENLPPPMDVDDVKSAPVMEEQRLLKDVVDFSPSKGAEPRQVKDMEGTALKLGKDIEELKSKLSEAGFTIKRLTEERNTDIQEKKTLKKELVSCLLNSLKFFPVNIGTFKEELCWRKTGSNRLPSPFCLHGCTSRSYARIPPTLLGTEKYIVLRITVFVAKRLFFGEILLPLLASLALWENSQTTFHHFELNSQVHVRVLWQEIPEHTEQYALLSSGKFTDDIDVKTTSPKKYCVRPNNGIIKPMSKCDFTVTHSSSFSDDAVTMQAQLSAPSDLQCRDKFLVQSTVVPFGTTEDDITSGMFAKDNGKNIEESKLRVVLISPPQSPVLLPSNGVTKQELPYETSGQKDKLCTPPPMCQFRTDVDDDVMEESWLLKDEVDLSPSKGAKPRPTLLKLGKDIEELKSKINVLESRLSEARLRKNVVGGGRPVQVYFPLLFGCLVALVSLTLGYLLHR</sequence>
<dbReference type="InterPro" id="IPR016763">
    <property type="entry name" value="VAP"/>
</dbReference>
<evidence type="ECO:0000256" key="2">
    <source>
        <dbReference type="SAM" id="Coils"/>
    </source>
</evidence>
<feature type="domain" description="MSP" evidence="4">
    <location>
        <begin position="15"/>
        <end position="135"/>
    </location>
</feature>
<keyword evidence="3" id="KW-1133">Transmembrane helix</keyword>
<dbReference type="GO" id="GO:0005886">
    <property type="term" value="C:plasma membrane"/>
    <property type="evidence" value="ECO:0007669"/>
    <property type="project" value="TreeGrafter"/>
</dbReference>
<keyword evidence="3" id="KW-0812">Transmembrane</keyword>
<keyword evidence="6" id="KW-1185">Reference proteome</keyword>
<dbReference type="InterPro" id="IPR013783">
    <property type="entry name" value="Ig-like_fold"/>
</dbReference>
<organism evidence="5 6">
    <name type="scientific">Rhododendron griersonianum</name>
    <dbReference type="NCBI Taxonomy" id="479676"/>
    <lineage>
        <taxon>Eukaryota</taxon>
        <taxon>Viridiplantae</taxon>
        <taxon>Streptophyta</taxon>
        <taxon>Embryophyta</taxon>
        <taxon>Tracheophyta</taxon>
        <taxon>Spermatophyta</taxon>
        <taxon>Magnoliopsida</taxon>
        <taxon>eudicotyledons</taxon>
        <taxon>Gunneridae</taxon>
        <taxon>Pentapetalae</taxon>
        <taxon>asterids</taxon>
        <taxon>Ericales</taxon>
        <taxon>Ericaceae</taxon>
        <taxon>Ericoideae</taxon>
        <taxon>Rhodoreae</taxon>
        <taxon>Rhododendron</taxon>
    </lineage>
</organism>
<evidence type="ECO:0000259" key="4">
    <source>
        <dbReference type="PROSITE" id="PS50202"/>
    </source>
</evidence>
<reference evidence="5" key="1">
    <citation type="submission" date="2020-08" db="EMBL/GenBank/DDBJ databases">
        <title>Plant Genome Project.</title>
        <authorList>
            <person name="Zhang R.-G."/>
        </authorList>
    </citation>
    <scope>NUCLEOTIDE SEQUENCE</scope>
    <source>
        <strain evidence="5">WSP0</strain>
        <tissue evidence="5">Leaf</tissue>
    </source>
</reference>
<evidence type="ECO:0000256" key="3">
    <source>
        <dbReference type="SAM" id="Phobius"/>
    </source>
</evidence>
<dbReference type="FunFam" id="2.60.40.10:FF:000813">
    <property type="entry name" value="Vesicle-associated protein 1-1"/>
    <property type="match status" value="1"/>
</dbReference>
<evidence type="ECO:0000313" key="6">
    <source>
        <dbReference type="Proteomes" id="UP000823749"/>
    </source>
</evidence>
<dbReference type="GO" id="GO:0061817">
    <property type="term" value="P:endoplasmic reticulum-plasma membrane tethering"/>
    <property type="evidence" value="ECO:0007669"/>
    <property type="project" value="TreeGrafter"/>
</dbReference>
<gene>
    <name evidence="5" type="ORF">RHGRI_003311</name>
</gene>
<dbReference type="Proteomes" id="UP000823749">
    <property type="component" value="Chromosome 2"/>
</dbReference>
<keyword evidence="2" id="KW-0175">Coiled coil</keyword>
<feature type="coiled-coil region" evidence="2">
    <location>
        <begin position="560"/>
        <end position="587"/>
    </location>
</feature>
<evidence type="ECO:0000256" key="1">
    <source>
        <dbReference type="ARBA" id="ARBA00008932"/>
    </source>
</evidence>
<dbReference type="PROSITE" id="PS50202">
    <property type="entry name" value="MSP"/>
    <property type="match status" value="2"/>
</dbReference>